<feature type="compositionally biased region" description="Basic and acidic residues" evidence="1">
    <location>
        <begin position="56"/>
        <end position="69"/>
    </location>
</feature>
<accession>A0A1C4C3R9</accession>
<organism evidence="2 3">
    <name type="scientific">Chitinophaga costaii</name>
    <dbReference type="NCBI Taxonomy" id="1335309"/>
    <lineage>
        <taxon>Bacteria</taxon>
        <taxon>Pseudomonadati</taxon>
        <taxon>Bacteroidota</taxon>
        <taxon>Chitinophagia</taxon>
        <taxon>Chitinophagales</taxon>
        <taxon>Chitinophagaceae</taxon>
        <taxon>Chitinophaga</taxon>
    </lineage>
</organism>
<gene>
    <name evidence="2" type="ORF">GA0116948_103390</name>
</gene>
<evidence type="ECO:0000313" key="2">
    <source>
        <dbReference type="EMBL" id="SCC13702.1"/>
    </source>
</evidence>
<feature type="region of interest" description="Disordered" evidence="1">
    <location>
        <begin position="44"/>
        <end position="69"/>
    </location>
</feature>
<dbReference type="STRING" id="1335309.GA0116948_103390"/>
<dbReference type="EMBL" id="FMAR01000003">
    <property type="protein sequence ID" value="SCC13702.1"/>
    <property type="molecule type" value="Genomic_DNA"/>
</dbReference>
<reference evidence="2 3" key="1">
    <citation type="submission" date="2016-08" db="EMBL/GenBank/DDBJ databases">
        <authorList>
            <person name="Seilhamer J.J."/>
        </authorList>
    </citation>
    <scope>NUCLEOTIDE SEQUENCE [LARGE SCALE GENOMIC DNA]</scope>
    <source>
        <strain evidence="2 3">A37T2</strain>
    </source>
</reference>
<evidence type="ECO:0000313" key="3">
    <source>
        <dbReference type="Proteomes" id="UP000242818"/>
    </source>
</evidence>
<dbReference type="Proteomes" id="UP000242818">
    <property type="component" value="Unassembled WGS sequence"/>
</dbReference>
<keyword evidence="3" id="KW-1185">Reference proteome</keyword>
<dbReference type="AlphaFoldDB" id="A0A1C4C3R9"/>
<protein>
    <submittedName>
        <fullName evidence="2">Uncharacterized protein</fullName>
    </submittedName>
</protein>
<sequence>MAKKKRNMKLSKREENMFPFLVLSLEERLRLSGAVNLNNDYSFKKDGHYDIIQPSNKKDEKSRDNSREV</sequence>
<evidence type="ECO:0000256" key="1">
    <source>
        <dbReference type="SAM" id="MobiDB-lite"/>
    </source>
</evidence>
<name>A0A1C4C3R9_9BACT</name>
<proteinExistence type="predicted"/>